<proteinExistence type="predicted"/>
<reference evidence="2" key="1">
    <citation type="journal article" date="2023" name="Mol. Phylogenet. Evol.">
        <title>Genome-scale phylogeny and comparative genomics of the fungal order Sordariales.</title>
        <authorList>
            <person name="Hensen N."/>
            <person name="Bonometti L."/>
            <person name="Westerberg I."/>
            <person name="Brannstrom I.O."/>
            <person name="Guillou S."/>
            <person name="Cros-Aarteil S."/>
            <person name="Calhoun S."/>
            <person name="Haridas S."/>
            <person name="Kuo A."/>
            <person name="Mondo S."/>
            <person name="Pangilinan J."/>
            <person name="Riley R."/>
            <person name="LaButti K."/>
            <person name="Andreopoulos B."/>
            <person name="Lipzen A."/>
            <person name="Chen C."/>
            <person name="Yan M."/>
            <person name="Daum C."/>
            <person name="Ng V."/>
            <person name="Clum A."/>
            <person name="Steindorff A."/>
            <person name="Ohm R.A."/>
            <person name="Martin F."/>
            <person name="Silar P."/>
            <person name="Natvig D.O."/>
            <person name="Lalanne C."/>
            <person name="Gautier V."/>
            <person name="Ament-Velasquez S.L."/>
            <person name="Kruys A."/>
            <person name="Hutchinson M.I."/>
            <person name="Powell A.J."/>
            <person name="Barry K."/>
            <person name="Miller A.N."/>
            <person name="Grigoriev I.V."/>
            <person name="Debuchy R."/>
            <person name="Gladieux P."/>
            <person name="Hiltunen Thoren M."/>
            <person name="Johannesson H."/>
        </authorList>
    </citation>
    <scope>NUCLEOTIDE SEQUENCE</scope>
    <source>
        <strain evidence="2">CBS 892.96</strain>
    </source>
</reference>
<evidence type="ECO:0000259" key="1">
    <source>
        <dbReference type="Pfam" id="PF24539"/>
    </source>
</evidence>
<keyword evidence="3" id="KW-1185">Reference proteome</keyword>
<sequence length="212" mass="22601">MAKDAPTSAHPVEAHDVPSSFTFEGPFPVEAKLIVGGALDGKYHDGFTPPDPGCKELHKICFHAPEAVSRVTVFTIVVGPFTRHIASLLFLTTAGENFTVGYHAPAGHSGTKEQFLDLDSPMTGFNIALGWGGIHALQCVTSSGGLSSSTWIGCPHDTTKTRRLSSCLQVKRFLDAGFDASQTTSKTKKTFTNFVVVPQGMRLASVIAPDEP</sequence>
<dbReference type="AlphaFoldDB" id="A0AAN6VXY1"/>
<comment type="caution">
    <text evidence="2">The sequence shown here is derived from an EMBL/GenBank/DDBJ whole genome shotgun (WGS) entry which is preliminary data.</text>
</comment>
<evidence type="ECO:0000313" key="2">
    <source>
        <dbReference type="EMBL" id="KAK4171839.1"/>
    </source>
</evidence>
<gene>
    <name evidence="2" type="ORF">QBC36DRAFT_315417</name>
</gene>
<accession>A0AAN6VXY1</accession>
<reference evidence="2" key="2">
    <citation type="submission" date="2023-05" db="EMBL/GenBank/DDBJ databases">
        <authorList>
            <consortium name="Lawrence Berkeley National Laboratory"/>
            <person name="Steindorff A."/>
            <person name="Hensen N."/>
            <person name="Bonometti L."/>
            <person name="Westerberg I."/>
            <person name="Brannstrom I.O."/>
            <person name="Guillou S."/>
            <person name="Cros-Aarteil S."/>
            <person name="Calhoun S."/>
            <person name="Haridas S."/>
            <person name="Kuo A."/>
            <person name="Mondo S."/>
            <person name="Pangilinan J."/>
            <person name="Riley R."/>
            <person name="Labutti K."/>
            <person name="Andreopoulos B."/>
            <person name="Lipzen A."/>
            <person name="Chen C."/>
            <person name="Yanf M."/>
            <person name="Daum C."/>
            <person name="Ng V."/>
            <person name="Clum A."/>
            <person name="Ohm R."/>
            <person name="Martin F."/>
            <person name="Silar P."/>
            <person name="Natvig D."/>
            <person name="Lalanne C."/>
            <person name="Gautier V."/>
            <person name="Ament-Velasquez S.L."/>
            <person name="Kruys A."/>
            <person name="Hutchinson M.I."/>
            <person name="Powell A.J."/>
            <person name="Barry K."/>
            <person name="Miller A.N."/>
            <person name="Grigoriev I.V."/>
            <person name="Debuchy R."/>
            <person name="Gladieux P."/>
            <person name="Thoren M.H."/>
            <person name="Johannesson H."/>
        </authorList>
    </citation>
    <scope>NUCLEOTIDE SEQUENCE</scope>
    <source>
        <strain evidence="2">CBS 892.96</strain>
    </source>
</reference>
<name>A0AAN6VXY1_9PEZI</name>
<dbReference type="InterPro" id="IPR056021">
    <property type="entry name" value="DUF7600"/>
</dbReference>
<dbReference type="EMBL" id="MU866498">
    <property type="protein sequence ID" value="KAK4171839.1"/>
    <property type="molecule type" value="Genomic_DNA"/>
</dbReference>
<dbReference type="Proteomes" id="UP001302321">
    <property type="component" value="Unassembled WGS sequence"/>
</dbReference>
<evidence type="ECO:0000313" key="3">
    <source>
        <dbReference type="Proteomes" id="UP001302321"/>
    </source>
</evidence>
<feature type="domain" description="DUF7600" evidence="1">
    <location>
        <begin position="51"/>
        <end position="180"/>
    </location>
</feature>
<dbReference type="Pfam" id="PF24539">
    <property type="entry name" value="DUF7600"/>
    <property type="match status" value="1"/>
</dbReference>
<organism evidence="2 3">
    <name type="scientific">Triangularia setosa</name>
    <dbReference type="NCBI Taxonomy" id="2587417"/>
    <lineage>
        <taxon>Eukaryota</taxon>
        <taxon>Fungi</taxon>
        <taxon>Dikarya</taxon>
        <taxon>Ascomycota</taxon>
        <taxon>Pezizomycotina</taxon>
        <taxon>Sordariomycetes</taxon>
        <taxon>Sordariomycetidae</taxon>
        <taxon>Sordariales</taxon>
        <taxon>Podosporaceae</taxon>
        <taxon>Triangularia</taxon>
    </lineage>
</organism>
<protein>
    <recommendedName>
        <fullName evidence="1">DUF7600 domain-containing protein</fullName>
    </recommendedName>
</protein>